<keyword evidence="3" id="KW-1185">Reference proteome</keyword>
<dbReference type="AlphaFoldDB" id="A0A5B7FEB8"/>
<evidence type="ECO:0000256" key="1">
    <source>
        <dbReference type="SAM" id="Phobius"/>
    </source>
</evidence>
<sequence length="135" mass="15722">MKLGVLRHFCQFFLPFQLLTLYSSLFVFIRLYSSLFVLPLSHPRNVTSLSISYRCFHGNCTTDLANYMPPLILRPHYTRLSSSSHPYSVHPSNTRVNQYSELFIPFTGKIWNSLPVSVLLLRERLTSRHLSLNFV</sequence>
<evidence type="ECO:0000313" key="2">
    <source>
        <dbReference type="EMBL" id="MPC44822.1"/>
    </source>
</evidence>
<proteinExistence type="predicted"/>
<feature type="transmembrane region" description="Helical" evidence="1">
    <location>
        <begin position="12"/>
        <end position="32"/>
    </location>
</feature>
<organism evidence="2 3">
    <name type="scientific">Portunus trituberculatus</name>
    <name type="common">Swimming crab</name>
    <name type="synonym">Neptunus trituberculatus</name>
    <dbReference type="NCBI Taxonomy" id="210409"/>
    <lineage>
        <taxon>Eukaryota</taxon>
        <taxon>Metazoa</taxon>
        <taxon>Ecdysozoa</taxon>
        <taxon>Arthropoda</taxon>
        <taxon>Crustacea</taxon>
        <taxon>Multicrustacea</taxon>
        <taxon>Malacostraca</taxon>
        <taxon>Eumalacostraca</taxon>
        <taxon>Eucarida</taxon>
        <taxon>Decapoda</taxon>
        <taxon>Pleocyemata</taxon>
        <taxon>Brachyura</taxon>
        <taxon>Eubrachyura</taxon>
        <taxon>Portunoidea</taxon>
        <taxon>Portunidae</taxon>
        <taxon>Portuninae</taxon>
        <taxon>Portunus</taxon>
    </lineage>
</organism>
<dbReference type="Proteomes" id="UP000324222">
    <property type="component" value="Unassembled WGS sequence"/>
</dbReference>
<protein>
    <submittedName>
        <fullName evidence="2">Uncharacterized protein</fullName>
    </submittedName>
</protein>
<accession>A0A5B7FEB8</accession>
<keyword evidence="1" id="KW-1133">Transmembrane helix</keyword>
<evidence type="ECO:0000313" key="3">
    <source>
        <dbReference type="Proteomes" id="UP000324222"/>
    </source>
</evidence>
<comment type="caution">
    <text evidence="2">The sequence shown here is derived from an EMBL/GenBank/DDBJ whole genome shotgun (WGS) entry which is preliminary data.</text>
</comment>
<reference evidence="2 3" key="1">
    <citation type="submission" date="2019-05" db="EMBL/GenBank/DDBJ databases">
        <title>Another draft genome of Portunus trituberculatus and its Hox gene families provides insights of decapod evolution.</title>
        <authorList>
            <person name="Jeong J.-H."/>
            <person name="Song I."/>
            <person name="Kim S."/>
            <person name="Choi T."/>
            <person name="Kim D."/>
            <person name="Ryu S."/>
            <person name="Kim W."/>
        </authorList>
    </citation>
    <scope>NUCLEOTIDE SEQUENCE [LARGE SCALE GENOMIC DNA]</scope>
    <source>
        <tissue evidence="2">Muscle</tissue>
    </source>
</reference>
<dbReference type="EMBL" id="VSRR010006453">
    <property type="protein sequence ID" value="MPC44822.1"/>
    <property type="molecule type" value="Genomic_DNA"/>
</dbReference>
<keyword evidence="1" id="KW-0812">Transmembrane</keyword>
<name>A0A5B7FEB8_PORTR</name>
<keyword evidence="1" id="KW-0472">Membrane</keyword>
<gene>
    <name evidence="2" type="ORF">E2C01_038503</name>
</gene>